<dbReference type="InterPro" id="IPR022266">
    <property type="entry name" value="DtrJ-like"/>
</dbReference>
<proteinExistence type="predicted"/>
<keyword evidence="1" id="KW-0812">Transmembrane</keyword>
<keyword evidence="1" id="KW-0472">Membrane</keyword>
<dbReference type="AlphaFoldDB" id="A0A4R6R595"/>
<reference evidence="2 3" key="1">
    <citation type="submission" date="2019-03" db="EMBL/GenBank/DDBJ databases">
        <title>Genomic Encyclopedia of Type Strains, Phase IV (KMG-IV): sequencing the most valuable type-strain genomes for metagenomic binning, comparative biology and taxonomic classification.</title>
        <authorList>
            <person name="Goeker M."/>
        </authorList>
    </citation>
    <scope>NUCLEOTIDE SEQUENCE [LARGE SCALE GENOMIC DNA]</scope>
    <source>
        <strain evidence="2 3">DSM 11901</strain>
    </source>
</reference>
<evidence type="ECO:0000313" key="2">
    <source>
        <dbReference type="EMBL" id="TDP80755.1"/>
    </source>
</evidence>
<organism evidence="2 3">
    <name type="scientific">Aquabacterium commune</name>
    <dbReference type="NCBI Taxonomy" id="70586"/>
    <lineage>
        <taxon>Bacteria</taxon>
        <taxon>Pseudomonadati</taxon>
        <taxon>Pseudomonadota</taxon>
        <taxon>Betaproteobacteria</taxon>
        <taxon>Burkholderiales</taxon>
        <taxon>Aquabacterium</taxon>
    </lineage>
</organism>
<accession>A0A4R6R595</accession>
<protein>
    <submittedName>
        <fullName evidence="2">Uncharacterized protein DUF4400</fullName>
    </submittedName>
</protein>
<evidence type="ECO:0000256" key="1">
    <source>
        <dbReference type="SAM" id="Phobius"/>
    </source>
</evidence>
<name>A0A4R6R595_9BURK</name>
<gene>
    <name evidence="2" type="ORF">EV672_11192</name>
</gene>
<evidence type="ECO:0000313" key="3">
    <source>
        <dbReference type="Proteomes" id="UP000294593"/>
    </source>
</evidence>
<keyword evidence="3" id="KW-1185">Reference proteome</keyword>
<dbReference type="Proteomes" id="UP000294593">
    <property type="component" value="Unassembled WGS sequence"/>
</dbReference>
<keyword evidence="1" id="KW-1133">Transmembrane helix</keyword>
<comment type="caution">
    <text evidence="2">The sequence shown here is derived from an EMBL/GenBank/DDBJ whole genome shotgun (WGS) entry which is preliminary data.</text>
</comment>
<feature type="transmembrane region" description="Helical" evidence="1">
    <location>
        <begin position="94"/>
        <end position="117"/>
    </location>
</feature>
<feature type="transmembrane region" description="Helical" evidence="1">
    <location>
        <begin position="138"/>
        <end position="160"/>
    </location>
</feature>
<sequence length="193" mass="21170">MQELAQQEIVHSAQLSTPVLDPTSLSIEFGDAVRSGVIGLMTKGMRSLLNLPSHLPGRTASPEDDPDPGKTFFDRWWANNGDIVETCLWANYVLAIRALALLTGAIPMLALAYAVGLTDGASARAIRRADAGRESANLYHRFKIAQLQIIAVTFMAYLAWPTAGVRVEWVIVAMVLLCAICARMQLTYYKKYA</sequence>
<dbReference type="EMBL" id="SNXW01000011">
    <property type="protein sequence ID" value="TDP80755.1"/>
    <property type="molecule type" value="Genomic_DNA"/>
</dbReference>
<dbReference type="Pfam" id="PF14348">
    <property type="entry name" value="DtrJ-like"/>
    <property type="match status" value="1"/>
</dbReference>
<feature type="transmembrane region" description="Helical" evidence="1">
    <location>
        <begin position="166"/>
        <end position="186"/>
    </location>
</feature>